<dbReference type="SUPFAM" id="SSF53927">
    <property type="entry name" value="Cytidine deaminase-like"/>
    <property type="match status" value="1"/>
</dbReference>
<keyword evidence="8" id="KW-0521">NADP</keyword>
<dbReference type="EMBL" id="FPHY01000071">
    <property type="protein sequence ID" value="SFV86322.1"/>
    <property type="molecule type" value="Genomic_DNA"/>
</dbReference>
<dbReference type="PROSITE" id="PS00903">
    <property type="entry name" value="CYT_DCMP_DEAMINASES_1"/>
    <property type="match status" value="1"/>
</dbReference>
<evidence type="ECO:0000256" key="4">
    <source>
        <dbReference type="ARBA" id="ARBA00022619"/>
    </source>
</evidence>
<dbReference type="GO" id="GO:0008835">
    <property type="term" value="F:diaminohydroxyphosphoribosylaminopyrimidine deaminase activity"/>
    <property type="evidence" value="ECO:0007669"/>
    <property type="project" value="UniProtKB-EC"/>
</dbReference>
<evidence type="ECO:0000256" key="10">
    <source>
        <dbReference type="ARBA" id="ARBA00023268"/>
    </source>
</evidence>
<keyword evidence="7" id="KW-0862">Zinc</keyword>
<dbReference type="InterPro" id="IPR016192">
    <property type="entry name" value="APOBEC/CMP_deaminase_Zn-bd"/>
</dbReference>
<dbReference type="InterPro" id="IPR050765">
    <property type="entry name" value="Riboflavin_Biosynth_HTPR"/>
</dbReference>
<dbReference type="InterPro" id="IPR002734">
    <property type="entry name" value="RibDG_C"/>
</dbReference>
<dbReference type="GO" id="GO:0050661">
    <property type="term" value="F:NADP binding"/>
    <property type="evidence" value="ECO:0007669"/>
    <property type="project" value="InterPro"/>
</dbReference>
<dbReference type="PANTHER" id="PTHR38011:SF7">
    <property type="entry name" value="2,5-DIAMINO-6-RIBOSYLAMINO-4(3H)-PYRIMIDINONE 5'-PHOSPHATE REDUCTASE"/>
    <property type="match status" value="1"/>
</dbReference>
<name>A0A1W1DX76_9ZZZZ</name>
<dbReference type="AlphaFoldDB" id="A0A1W1DX76"/>
<dbReference type="GO" id="GO:0009231">
    <property type="term" value="P:riboflavin biosynthetic process"/>
    <property type="evidence" value="ECO:0007669"/>
    <property type="project" value="UniProtKB-UniPathway"/>
</dbReference>
<dbReference type="FunFam" id="3.40.140.10:FF:000025">
    <property type="entry name" value="Riboflavin biosynthesis protein RibD"/>
    <property type="match status" value="1"/>
</dbReference>
<comment type="pathway">
    <text evidence="2">Cofactor biosynthesis; riboflavin biosynthesis; 5-amino-6-(D-ribitylamino)uracil from GTP: step 2/4.</text>
</comment>
<dbReference type="EC" id="3.5.4.26" evidence="12"/>
<gene>
    <name evidence="12" type="ORF">MNB_SUP05-SYMBIONT-4-622</name>
</gene>
<evidence type="ECO:0000256" key="3">
    <source>
        <dbReference type="ARBA" id="ARBA00004910"/>
    </source>
</evidence>
<dbReference type="CDD" id="cd01284">
    <property type="entry name" value="Riboflavin_deaminase-reductase"/>
    <property type="match status" value="1"/>
</dbReference>
<keyword evidence="4" id="KW-0686">Riboflavin biosynthesis</keyword>
<dbReference type="GO" id="GO:0008270">
    <property type="term" value="F:zinc ion binding"/>
    <property type="evidence" value="ECO:0007669"/>
    <property type="project" value="InterPro"/>
</dbReference>
<evidence type="ECO:0000313" key="12">
    <source>
        <dbReference type="EMBL" id="SFV86322.1"/>
    </source>
</evidence>
<dbReference type="PIRSF" id="PIRSF006769">
    <property type="entry name" value="RibD"/>
    <property type="match status" value="1"/>
</dbReference>
<accession>A0A1W1DX76</accession>
<dbReference type="NCBIfam" id="TIGR00227">
    <property type="entry name" value="ribD_Cterm"/>
    <property type="match status" value="1"/>
</dbReference>
<comment type="pathway">
    <text evidence="3">Cofactor biosynthesis; riboflavin biosynthesis; 5-amino-6-(D-ribitylamino)uracil from GTP: step 3/4.</text>
</comment>
<dbReference type="Pfam" id="PF01872">
    <property type="entry name" value="RibD_C"/>
    <property type="match status" value="1"/>
</dbReference>
<sequence length="348" mass="37501">MVTFSTNDTQFMSQALKLASKGQYGVQSNPMVGCIIVKNDEIIAEGYHQFLGEAHAEINALTQINHQAHHATMYVTLEPCSHQGKTPPCAQAVINAGVKQVIIATLDPNPLVSGKGVTMLEKAGIIVKIGLLEGEAKQLNRTYIKRMKTNLPFVTCKIAMSLDGKTAMASGESKWITSEAARLDVQKLRAKHQAIMTGSGTVLADNPSMTVRLEGVDSTPLRVVVDGKNQVTDTALNIFSADAETQIFNIKNTKISNTGKLELNDVLSQLATQGINTVLLEAGSNLIGAMVEADLIDEFVIYTAPILMGSDANSMINLPIQKMDDNLALNIQDIRIVGEDIKITATLK</sequence>
<dbReference type="InterPro" id="IPR011549">
    <property type="entry name" value="RibD_C"/>
</dbReference>
<evidence type="ECO:0000256" key="2">
    <source>
        <dbReference type="ARBA" id="ARBA00004882"/>
    </source>
</evidence>
<evidence type="ECO:0000256" key="9">
    <source>
        <dbReference type="ARBA" id="ARBA00023002"/>
    </source>
</evidence>
<evidence type="ECO:0000256" key="5">
    <source>
        <dbReference type="ARBA" id="ARBA00022723"/>
    </source>
</evidence>
<evidence type="ECO:0000256" key="6">
    <source>
        <dbReference type="ARBA" id="ARBA00022801"/>
    </source>
</evidence>
<keyword evidence="6 12" id="KW-0378">Hydrolase</keyword>
<dbReference type="InterPro" id="IPR016193">
    <property type="entry name" value="Cytidine_deaminase-like"/>
</dbReference>
<protein>
    <submittedName>
        <fullName evidence="12">Diaminohydroxyphosphoribosylaminopyrimidine deaminase / 5-amino-6-(5-phosphoribosylamino)uracil reductase</fullName>
        <ecNumber evidence="12">1.1.1.193</ecNumber>
        <ecNumber evidence="12">3.5.4.26</ecNumber>
    </submittedName>
</protein>
<dbReference type="UniPathway" id="UPA00275">
    <property type="reaction ID" value="UER00401"/>
</dbReference>
<dbReference type="Gene3D" id="3.40.140.10">
    <property type="entry name" value="Cytidine Deaminase, domain 2"/>
    <property type="match status" value="1"/>
</dbReference>
<evidence type="ECO:0000256" key="1">
    <source>
        <dbReference type="ARBA" id="ARBA00001947"/>
    </source>
</evidence>
<keyword evidence="9 12" id="KW-0560">Oxidoreductase</keyword>
<comment type="cofactor">
    <cofactor evidence="1">
        <name>Zn(2+)</name>
        <dbReference type="ChEBI" id="CHEBI:29105"/>
    </cofactor>
</comment>
<dbReference type="Gene3D" id="3.40.430.10">
    <property type="entry name" value="Dihydrofolate Reductase, subunit A"/>
    <property type="match status" value="1"/>
</dbReference>
<organism evidence="12">
    <name type="scientific">hydrothermal vent metagenome</name>
    <dbReference type="NCBI Taxonomy" id="652676"/>
    <lineage>
        <taxon>unclassified sequences</taxon>
        <taxon>metagenomes</taxon>
        <taxon>ecological metagenomes</taxon>
    </lineage>
</organism>
<feature type="domain" description="CMP/dCMP-type deaminase" evidence="11">
    <location>
        <begin position="6"/>
        <end position="127"/>
    </location>
</feature>
<keyword evidence="5" id="KW-0479">Metal-binding</keyword>
<dbReference type="PANTHER" id="PTHR38011">
    <property type="entry name" value="DIHYDROFOLATE REDUCTASE FAMILY PROTEIN (AFU_ORTHOLOGUE AFUA_8G06820)"/>
    <property type="match status" value="1"/>
</dbReference>
<reference evidence="12" key="1">
    <citation type="submission" date="2016-10" db="EMBL/GenBank/DDBJ databases">
        <authorList>
            <person name="de Groot N.N."/>
        </authorList>
    </citation>
    <scope>NUCLEOTIDE SEQUENCE</scope>
</reference>
<dbReference type="PROSITE" id="PS51747">
    <property type="entry name" value="CYT_DCMP_DEAMINASES_2"/>
    <property type="match status" value="1"/>
</dbReference>
<proteinExistence type="predicted"/>
<evidence type="ECO:0000256" key="8">
    <source>
        <dbReference type="ARBA" id="ARBA00022857"/>
    </source>
</evidence>
<dbReference type="NCBIfam" id="TIGR00326">
    <property type="entry name" value="eubact_ribD"/>
    <property type="match status" value="1"/>
</dbReference>
<dbReference type="SUPFAM" id="SSF53597">
    <property type="entry name" value="Dihydrofolate reductase-like"/>
    <property type="match status" value="1"/>
</dbReference>
<dbReference type="InterPro" id="IPR004794">
    <property type="entry name" value="Eubact_RibD"/>
</dbReference>
<keyword evidence="10" id="KW-0511">Multifunctional enzyme</keyword>
<dbReference type="GO" id="GO:0008703">
    <property type="term" value="F:5-amino-6-(5-phosphoribosylamino)uracil reductase activity"/>
    <property type="evidence" value="ECO:0007669"/>
    <property type="project" value="UniProtKB-EC"/>
</dbReference>
<dbReference type="Pfam" id="PF00383">
    <property type="entry name" value="dCMP_cyt_deam_1"/>
    <property type="match status" value="1"/>
</dbReference>
<evidence type="ECO:0000256" key="7">
    <source>
        <dbReference type="ARBA" id="ARBA00022833"/>
    </source>
</evidence>
<dbReference type="InterPro" id="IPR024072">
    <property type="entry name" value="DHFR-like_dom_sf"/>
</dbReference>
<dbReference type="EC" id="1.1.1.193" evidence="12"/>
<evidence type="ECO:0000259" key="11">
    <source>
        <dbReference type="PROSITE" id="PS51747"/>
    </source>
</evidence>
<dbReference type="InterPro" id="IPR002125">
    <property type="entry name" value="CMP_dCMP_dom"/>
</dbReference>